<dbReference type="AlphaFoldDB" id="A0A345Y8L3"/>
<dbReference type="Pfam" id="PF10604">
    <property type="entry name" value="Polyketide_cyc2"/>
    <property type="match status" value="1"/>
</dbReference>
<dbReference type="InterPro" id="IPR023393">
    <property type="entry name" value="START-like_dom_sf"/>
</dbReference>
<dbReference type="Gene3D" id="3.30.530.20">
    <property type="match status" value="1"/>
</dbReference>
<dbReference type="InterPro" id="IPR019587">
    <property type="entry name" value="Polyketide_cyclase/dehydratase"/>
</dbReference>
<dbReference type="RefSeq" id="WP_115434193.1">
    <property type="nucleotide sequence ID" value="NZ_CP031337.1"/>
</dbReference>
<dbReference type="OrthoDB" id="5402478at2"/>
<dbReference type="SUPFAM" id="SSF55961">
    <property type="entry name" value="Bet v1-like"/>
    <property type="match status" value="1"/>
</dbReference>
<dbReference type="CDD" id="cd07824">
    <property type="entry name" value="SRPBCC_6"/>
    <property type="match status" value="1"/>
</dbReference>
<gene>
    <name evidence="1" type="ORF">DWG20_12955</name>
</gene>
<dbReference type="EMBL" id="CP031337">
    <property type="protein sequence ID" value="AXK40265.1"/>
    <property type="molecule type" value="Genomic_DNA"/>
</dbReference>
<proteinExistence type="predicted"/>
<dbReference type="KEGG" id="ccah:DWG20_12955"/>
<dbReference type="Proteomes" id="UP000254537">
    <property type="component" value="Chromosome"/>
</dbReference>
<evidence type="ECO:0000313" key="2">
    <source>
        <dbReference type="Proteomes" id="UP000254537"/>
    </source>
</evidence>
<organism evidence="1 2">
    <name type="scientific">Crenobacter cavernae</name>
    <dbReference type="NCBI Taxonomy" id="2290923"/>
    <lineage>
        <taxon>Bacteria</taxon>
        <taxon>Pseudomonadati</taxon>
        <taxon>Pseudomonadota</taxon>
        <taxon>Betaproteobacteria</taxon>
        <taxon>Neisseriales</taxon>
        <taxon>Neisseriaceae</taxon>
        <taxon>Crenobacter</taxon>
    </lineage>
</organism>
<protein>
    <submittedName>
        <fullName evidence="1">Polyketide cyclase</fullName>
    </submittedName>
</protein>
<evidence type="ECO:0000313" key="1">
    <source>
        <dbReference type="EMBL" id="AXK40265.1"/>
    </source>
</evidence>
<name>A0A345Y8L3_9NEIS</name>
<accession>A0A345Y8L3</accession>
<sequence length="156" mass="18110">MSEYRLTSLWRIAAPLEAVWDAIYDSAAWPVWWKGVECVVDIEKGDASGLGARQRLTWKSVLPYRLTFETRVTRVEPLRLLEGRVEGELEGVGRWHFSHEDGVTVVRYDWQVRTTRPWMNWLAPLARPLFEWNHDAVMREGGQGLARLLDAHDPPE</sequence>
<reference evidence="1 2" key="1">
    <citation type="submission" date="2018-07" db="EMBL/GenBank/DDBJ databases">
        <title>Crenobacter cavernae sp. nov., isolated from a karst cave.</title>
        <authorList>
            <person name="Zhu H."/>
        </authorList>
    </citation>
    <scope>NUCLEOTIDE SEQUENCE [LARGE SCALE GENOMIC DNA]</scope>
    <source>
        <strain evidence="1 2">K1W11S-77</strain>
    </source>
</reference>